<dbReference type="GO" id="GO:0043546">
    <property type="term" value="F:molybdopterin cofactor binding"/>
    <property type="evidence" value="ECO:0007669"/>
    <property type="project" value="TreeGrafter"/>
</dbReference>
<evidence type="ECO:0000259" key="6">
    <source>
        <dbReference type="Pfam" id="PF03404"/>
    </source>
</evidence>
<comment type="cofactor">
    <cofactor evidence="1">
        <name>Mo-molybdopterin</name>
        <dbReference type="ChEBI" id="CHEBI:71302"/>
    </cofactor>
</comment>
<reference evidence="8" key="1">
    <citation type="journal article" date="2014" name="Proc. Natl. Acad. Sci. U.S.A.">
        <title>Extensive sampling of basidiomycete genomes demonstrates inadequacy of the white-rot/brown-rot paradigm for wood decay fungi.</title>
        <authorList>
            <person name="Riley R."/>
            <person name="Salamov A.A."/>
            <person name="Brown D.W."/>
            <person name="Nagy L.G."/>
            <person name="Floudas D."/>
            <person name="Held B.W."/>
            <person name="Levasseur A."/>
            <person name="Lombard V."/>
            <person name="Morin E."/>
            <person name="Otillar R."/>
            <person name="Lindquist E.A."/>
            <person name="Sun H."/>
            <person name="LaButti K.M."/>
            <person name="Schmutz J."/>
            <person name="Jabbour D."/>
            <person name="Luo H."/>
            <person name="Baker S.E."/>
            <person name="Pisabarro A.G."/>
            <person name="Walton J.D."/>
            <person name="Blanchette R.A."/>
            <person name="Henrissat B."/>
            <person name="Martin F."/>
            <person name="Cullen D."/>
            <person name="Hibbett D.S."/>
            <person name="Grigoriev I.V."/>
        </authorList>
    </citation>
    <scope>NUCLEOTIDE SEQUENCE [LARGE SCALE GENOMIC DNA]</scope>
    <source>
        <strain evidence="8">MUCL 33604</strain>
    </source>
</reference>
<dbReference type="Pfam" id="PF00174">
    <property type="entry name" value="Oxidored_molyb"/>
    <property type="match status" value="1"/>
</dbReference>
<proteinExistence type="predicted"/>
<dbReference type="InterPro" id="IPR036374">
    <property type="entry name" value="OxRdtase_Mopterin-bd_sf"/>
</dbReference>
<keyword evidence="8" id="KW-1185">Reference proteome</keyword>
<protein>
    <recommendedName>
        <fullName evidence="9">Sulfite oxidase</fullName>
    </recommendedName>
</protein>
<evidence type="ECO:0000256" key="3">
    <source>
        <dbReference type="ARBA" id="ARBA00022723"/>
    </source>
</evidence>
<evidence type="ECO:0000259" key="5">
    <source>
        <dbReference type="Pfam" id="PF00174"/>
    </source>
</evidence>
<name>A0A067PT47_9AGAM</name>
<dbReference type="SUPFAM" id="SSF56524">
    <property type="entry name" value="Oxidoreductase molybdopterin-binding domain"/>
    <property type="match status" value="1"/>
</dbReference>
<evidence type="ECO:0000313" key="7">
    <source>
        <dbReference type="EMBL" id="KDQ57025.1"/>
    </source>
</evidence>
<dbReference type="PRINTS" id="PR00407">
    <property type="entry name" value="EUMOPTERIN"/>
</dbReference>
<evidence type="ECO:0000256" key="1">
    <source>
        <dbReference type="ARBA" id="ARBA00001924"/>
    </source>
</evidence>
<sequence>MDFCHEPPHSKNLNVLGKEPFNAEPSVADLVEYSLTPEHLVYCRNHSPILPLNVETFKVKIDGLVSKALGFTLKDLQSGYACTDVVAALQCAGNRRNTMSQKKSKKTEGLQWKEGVICNDRWSGVALRSILLSAGIAIPPDGTQLHVLFGSHIAPCQEASYYETSVPLEKVMDEEGDVLLAYAMNGRPLTPDRGYPFRLVIPGYAGVRWTKWVDRITVSSTESDNFYQQRDYKILPPNVNSHSMAEKGSWWSKVVPLQTNPLNSVVANVTLHKSSRPSLSAKGYAIAGSTGQVQKVEISTDDGATWLPARITYQEGKWSWTLWEADIEVAEDGAERLGVRKVISRATDESGRIQPNDCEWNLRGLGYCGYGEMSVGQEFEGSFLGSSAHCLLPY</sequence>
<feature type="domain" description="Moybdenum cofactor oxidoreductase dimerisation" evidence="6">
    <location>
        <begin position="272"/>
        <end position="365"/>
    </location>
</feature>
<evidence type="ECO:0000256" key="2">
    <source>
        <dbReference type="ARBA" id="ARBA00022505"/>
    </source>
</evidence>
<dbReference type="InterPro" id="IPR008335">
    <property type="entry name" value="Mopterin_OxRdtase_euk"/>
</dbReference>
<accession>A0A067PT47</accession>
<dbReference type="GO" id="GO:0006790">
    <property type="term" value="P:sulfur compound metabolic process"/>
    <property type="evidence" value="ECO:0007669"/>
    <property type="project" value="TreeGrafter"/>
</dbReference>
<dbReference type="Pfam" id="PF03404">
    <property type="entry name" value="Mo-co_dimer"/>
    <property type="match status" value="1"/>
</dbReference>
<dbReference type="GO" id="GO:0020037">
    <property type="term" value="F:heme binding"/>
    <property type="evidence" value="ECO:0007669"/>
    <property type="project" value="TreeGrafter"/>
</dbReference>
<dbReference type="InterPro" id="IPR005066">
    <property type="entry name" value="MoCF_OxRdtse_dimer"/>
</dbReference>
<feature type="domain" description="Oxidoreductase molybdopterin-binding" evidence="5">
    <location>
        <begin position="51"/>
        <end position="227"/>
    </location>
</feature>
<dbReference type="STRING" id="933084.A0A067PT47"/>
<evidence type="ECO:0000256" key="4">
    <source>
        <dbReference type="ARBA" id="ARBA00023002"/>
    </source>
</evidence>
<dbReference type="Proteomes" id="UP000027265">
    <property type="component" value="Unassembled WGS sequence"/>
</dbReference>
<dbReference type="AlphaFoldDB" id="A0A067PT47"/>
<dbReference type="FunFam" id="3.90.420.10:FF:000002">
    <property type="entry name" value="sulfite oxidase, mitochondrial"/>
    <property type="match status" value="1"/>
</dbReference>
<dbReference type="GO" id="GO:0030151">
    <property type="term" value="F:molybdenum ion binding"/>
    <property type="evidence" value="ECO:0007669"/>
    <property type="project" value="InterPro"/>
</dbReference>
<keyword evidence="3" id="KW-0479">Metal-binding</keyword>
<dbReference type="EMBL" id="KL197720">
    <property type="protein sequence ID" value="KDQ57025.1"/>
    <property type="molecule type" value="Genomic_DNA"/>
</dbReference>
<evidence type="ECO:0008006" key="9">
    <source>
        <dbReference type="Google" id="ProtNLM"/>
    </source>
</evidence>
<dbReference type="GO" id="GO:0008482">
    <property type="term" value="F:sulfite oxidase activity"/>
    <property type="evidence" value="ECO:0007669"/>
    <property type="project" value="TreeGrafter"/>
</dbReference>
<dbReference type="PANTHER" id="PTHR19372:SF7">
    <property type="entry name" value="SULFITE OXIDASE, MITOCHONDRIAL"/>
    <property type="match status" value="1"/>
</dbReference>
<dbReference type="SUPFAM" id="SSF81296">
    <property type="entry name" value="E set domains"/>
    <property type="match status" value="1"/>
</dbReference>
<keyword evidence="2" id="KW-0500">Molybdenum</keyword>
<dbReference type="PANTHER" id="PTHR19372">
    <property type="entry name" value="SULFITE REDUCTASE"/>
    <property type="match status" value="1"/>
</dbReference>
<dbReference type="InterPro" id="IPR000572">
    <property type="entry name" value="OxRdtase_Mopterin-bd_dom"/>
</dbReference>
<gene>
    <name evidence="7" type="ORF">JAAARDRAFT_207374</name>
</gene>
<evidence type="ECO:0000313" key="8">
    <source>
        <dbReference type="Proteomes" id="UP000027265"/>
    </source>
</evidence>
<dbReference type="InParanoid" id="A0A067PT47"/>
<dbReference type="HOGENOM" id="CLU_003827_5_2_1"/>
<dbReference type="Gene3D" id="3.90.420.10">
    <property type="entry name" value="Oxidoreductase, molybdopterin-binding domain"/>
    <property type="match status" value="1"/>
</dbReference>
<dbReference type="Gene3D" id="2.60.40.650">
    <property type="match status" value="1"/>
</dbReference>
<organism evidence="7 8">
    <name type="scientific">Jaapia argillacea MUCL 33604</name>
    <dbReference type="NCBI Taxonomy" id="933084"/>
    <lineage>
        <taxon>Eukaryota</taxon>
        <taxon>Fungi</taxon>
        <taxon>Dikarya</taxon>
        <taxon>Basidiomycota</taxon>
        <taxon>Agaricomycotina</taxon>
        <taxon>Agaricomycetes</taxon>
        <taxon>Agaricomycetidae</taxon>
        <taxon>Jaapiales</taxon>
        <taxon>Jaapiaceae</taxon>
        <taxon>Jaapia</taxon>
    </lineage>
</organism>
<dbReference type="OrthoDB" id="10051395at2759"/>
<keyword evidence="4" id="KW-0560">Oxidoreductase</keyword>
<dbReference type="InterPro" id="IPR014756">
    <property type="entry name" value="Ig_E-set"/>
</dbReference>
<dbReference type="GO" id="GO:0005739">
    <property type="term" value="C:mitochondrion"/>
    <property type="evidence" value="ECO:0007669"/>
    <property type="project" value="TreeGrafter"/>
</dbReference>